<dbReference type="Gene3D" id="1.10.4100.10">
    <property type="entry name" value="2-methylcitrate dehydratase PrpD"/>
    <property type="match status" value="2"/>
</dbReference>
<dbReference type="AlphaFoldDB" id="A0A165ASF3"/>
<dbReference type="InterPro" id="IPR045337">
    <property type="entry name" value="MmgE_PrpD_C"/>
</dbReference>
<gene>
    <name evidence="4" type="ORF">LAESUDRAFT_718596</name>
</gene>
<dbReference type="InterPro" id="IPR045336">
    <property type="entry name" value="MmgE_PrpD_N"/>
</dbReference>
<dbReference type="EMBL" id="KV427775">
    <property type="protein sequence ID" value="KZS99574.1"/>
    <property type="molecule type" value="Genomic_DNA"/>
</dbReference>
<feature type="domain" description="MmgE/PrpD N-terminal" evidence="2">
    <location>
        <begin position="34"/>
        <end position="117"/>
    </location>
</feature>
<organism evidence="4 5">
    <name type="scientific">Laetiporus sulphureus 93-53</name>
    <dbReference type="NCBI Taxonomy" id="1314785"/>
    <lineage>
        <taxon>Eukaryota</taxon>
        <taxon>Fungi</taxon>
        <taxon>Dikarya</taxon>
        <taxon>Basidiomycota</taxon>
        <taxon>Agaricomycotina</taxon>
        <taxon>Agaricomycetes</taxon>
        <taxon>Polyporales</taxon>
        <taxon>Laetiporus</taxon>
    </lineage>
</organism>
<evidence type="ECO:0000313" key="5">
    <source>
        <dbReference type="Proteomes" id="UP000076871"/>
    </source>
</evidence>
<proteinExistence type="inferred from homology"/>
<feature type="domain" description="MmgE/PrpD C-terminal" evidence="3">
    <location>
        <begin position="150"/>
        <end position="207"/>
    </location>
</feature>
<dbReference type="GO" id="GO:0005739">
    <property type="term" value="C:mitochondrion"/>
    <property type="evidence" value="ECO:0007669"/>
    <property type="project" value="TreeGrafter"/>
</dbReference>
<feature type="domain" description="MmgE/PrpD C-terminal" evidence="3">
    <location>
        <begin position="226"/>
        <end position="301"/>
    </location>
</feature>
<dbReference type="InterPro" id="IPR036148">
    <property type="entry name" value="MmgE/PrpD_sf"/>
</dbReference>
<dbReference type="OrthoDB" id="10055203at2759"/>
<dbReference type="Proteomes" id="UP000076871">
    <property type="component" value="Unassembled WGS sequence"/>
</dbReference>
<dbReference type="Pfam" id="PF03972">
    <property type="entry name" value="MmgE_PrpD_N"/>
    <property type="match status" value="1"/>
</dbReference>
<protein>
    <submittedName>
        <fullName evidence="4">2-methylcitrate dehydratase PrpD</fullName>
    </submittedName>
</protein>
<dbReference type="SUPFAM" id="SSF103378">
    <property type="entry name" value="2-methylcitrate dehydratase PrpD"/>
    <property type="match status" value="2"/>
</dbReference>
<evidence type="ECO:0000313" key="4">
    <source>
        <dbReference type="EMBL" id="KZS99574.1"/>
    </source>
</evidence>
<evidence type="ECO:0000256" key="1">
    <source>
        <dbReference type="ARBA" id="ARBA00006174"/>
    </source>
</evidence>
<dbReference type="InterPro" id="IPR005656">
    <property type="entry name" value="MmgE_PrpD"/>
</dbReference>
<sequence length="314" mass="35172">HVQPRRVCRPSRARSSALHSQLQDRVGFSILRPQAQGSLIDTIGCGLEGFDEECARFMGPAGEGTIVPNGTRVPGARCQVYPIYGAFNVGTQICFLAHPSDDLGAVLAIADRLACKGEPLTGMPFEFQMPYGSYSMQNVLFKISYLAEFHMHEQTAMEAAHILHNKLKAMGKNSDDIKSIRIGIQEAAMLIINKKGPWDNFADRDHTPMWQPPILAFMPSTRRFRVEEKWYSVDYHDPSKRSISNVLLVTLNDGTVLIEGQVEYPVGHKRRRAEDIALLMQKFKNHIGPHFDVARQKKFVIVPSVTPPHPADDL</sequence>
<dbReference type="InParanoid" id="A0A165ASF3"/>
<evidence type="ECO:0000259" key="3">
    <source>
        <dbReference type="Pfam" id="PF19305"/>
    </source>
</evidence>
<accession>A0A165ASF3</accession>
<dbReference type="GeneID" id="63824487"/>
<dbReference type="PANTHER" id="PTHR16943:SF16">
    <property type="entry name" value="2-METHYLCITRATE DEHYDRATASE-RELATED"/>
    <property type="match status" value="1"/>
</dbReference>
<dbReference type="RefSeq" id="XP_040757315.1">
    <property type="nucleotide sequence ID" value="XM_040907458.1"/>
</dbReference>
<keyword evidence="5" id="KW-1185">Reference proteome</keyword>
<dbReference type="PANTHER" id="PTHR16943">
    <property type="entry name" value="2-METHYLCITRATE DEHYDRATASE-RELATED"/>
    <property type="match status" value="1"/>
</dbReference>
<dbReference type="InterPro" id="IPR042188">
    <property type="entry name" value="MmgE/PrpD_sf_2"/>
</dbReference>
<dbReference type="InterPro" id="IPR042183">
    <property type="entry name" value="MmgE/PrpD_sf_1"/>
</dbReference>
<dbReference type="GO" id="GO:0016829">
    <property type="term" value="F:lyase activity"/>
    <property type="evidence" value="ECO:0007669"/>
    <property type="project" value="InterPro"/>
</dbReference>
<name>A0A165ASF3_9APHY</name>
<reference evidence="4 5" key="1">
    <citation type="journal article" date="2016" name="Mol. Biol. Evol.">
        <title>Comparative Genomics of Early-Diverging Mushroom-Forming Fungi Provides Insights into the Origins of Lignocellulose Decay Capabilities.</title>
        <authorList>
            <person name="Nagy L.G."/>
            <person name="Riley R."/>
            <person name="Tritt A."/>
            <person name="Adam C."/>
            <person name="Daum C."/>
            <person name="Floudas D."/>
            <person name="Sun H."/>
            <person name="Yadav J.S."/>
            <person name="Pangilinan J."/>
            <person name="Larsson K.H."/>
            <person name="Matsuura K."/>
            <person name="Barry K."/>
            <person name="Labutti K."/>
            <person name="Kuo R."/>
            <person name="Ohm R.A."/>
            <person name="Bhattacharya S.S."/>
            <person name="Shirouzu T."/>
            <person name="Yoshinaga Y."/>
            <person name="Martin F.M."/>
            <person name="Grigoriev I.V."/>
            <person name="Hibbett D.S."/>
        </authorList>
    </citation>
    <scope>NUCLEOTIDE SEQUENCE [LARGE SCALE GENOMIC DNA]</scope>
    <source>
        <strain evidence="4 5">93-53</strain>
    </source>
</reference>
<comment type="similarity">
    <text evidence="1">Belongs to the PrpD family.</text>
</comment>
<feature type="non-terminal residue" evidence="4">
    <location>
        <position position="1"/>
    </location>
</feature>
<dbReference type="STRING" id="1314785.A0A165ASF3"/>
<dbReference type="Gene3D" id="3.30.1330.120">
    <property type="entry name" value="2-methylcitrate dehydratase PrpD"/>
    <property type="match status" value="1"/>
</dbReference>
<evidence type="ECO:0000259" key="2">
    <source>
        <dbReference type="Pfam" id="PF03972"/>
    </source>
</evidence>
<dbReference type="Pfam" id="PF19305">
    <property type="entry name" value="MmgE_PrpD_C"/>
    <property type="match status" value="2"/>
</dbReference>